<proteinExistence type="predicted"/>
<keyword evidence="2" id="KW-1185">Reference proteome</keyword>
<dbReference type="InterPro" id="IPR029052">
    <property type="entry name" value="Metallo-depent_PP-like"/>
</dbReference>
<dbReference type="Gene3D" id="3.60.21.10">
    <property type="match status" value="1"/>
</dbReference>
<reference evidence="1 2" key="1">
    <citation type="submission" date="2018-10" db="EMBL/GenBank/DDBJ databases">
        <title>A high-quality apple genome assembly.</title>
        <authorList>
            <person name="Hu J."/>
        </authorList>
    </citation>
    <scope>NUCLEOTIDE SEQUENCE [LARGE SCALE GENOMIC DNA]</scope>
    <source>
        <strain evidence="2">cv. HFTH1</strain>
        <tissue evidence="1">Young leaf</tissue>
    </source>
</reference>
<gene>
    <name evidence="1" type="ORF">DVH24_016578</name>
</gene>
<evidence type="ECO:0000313" key="2">
    <source>
        <dbReference type="Proteomes" id="UP000290289"/>
    </source>
</evidence>
<name>A0A498HQK6_MALDO</name>
<organism evidence="1 2">
    <name type="scientific">Malus domestica</name>
    <name type="common">Apple</name>
    <name type="synonym">Pyrus malus</name>
    <dbReference type="NCBI Taxonomy" id="3750"/>
    <lineage>
        <taxon>Eukaryota</taxon>
        <taxon>Viridiplantae</taxon>
        <taxon>Streptophyta</taxon>
        <taxon>Embryophyta</taxon>
        <taxon>Tracheophyta</taxon>
        <taxon>Spermatophyta</taxon>
        <taxon>Magnoliopsida</taxon>
        <taxon>eudicotyledons</taxon>
        <taxon>Gunneridae</taxon>
        <taxon>Pentapetalae</taxon>
        <taxon>rosids</taxon>
        <taxon>fabids</taxon>
        <taxon>Rosales</taxon>
        <taxon>Rosaceae</taxon>
        <taxon>Amygdaloideae</taxon>
        <taxon>Maleae</taxon>
        <taxon>Malus</taxon>
    </lineage>
</organism>
<protein>
    <submittedName>
        <fullName evidence="1">Uncharacterized protein</fullName>
    </submittedName>
</protein>
<dbReference type="EMBL" id="RDQH01000341">
    <property type="protein sequence ID" value="RXH73756.1"/>
    <property type="molecule type" value="Genomic_DNA"/>
</dbReference>
<dbReference type="AlphaFoldDB" id="A0A498HQK6"/>
<evidence type="ECO:0000313" key="1">
    <source>
        <dbReference type="EMBL" id="RXH73756.1"/>
    </source>
</evidence>
<comment type="caution">
    <text evidence="1">The sequence shown here is derived from an EMBL/GenBank/DDBJ whole genome shotgun (WGS) entry which is preliminary data.</text>
</comment>
<dbReference type="Proteomes" id="UP000290289">
    <property type="component" value="Chromosome 15"/>
</dbReference>
<sequence length="134" mass="15142">MPGNSSKLTGTSAPVTQNLYRPFDVEAINVVYIPTEANFWDLEAVDRRKTPFVVVQRHRPMYTRRNKRGENAGAFGHLEPLFVKNNVASACEEQCNLENYTCGSMGPIHVVIGMAGQDWQSIWEPRPDHPINQD</sequence>
<accession>A0A498HQK6</accession>